<feature type="transmembrane region" description="Helical" evidence="5">
    <location>
        <begin position="243"/>
        <end position="261"/>
    </location>
</feature>
<organism evidence="8 9">
    <name type="scientific">Citrullus colocynthis</name>
    <name type="common">colocynth</name>
    <dbReference type="NCBI Taxonomy" id="252529"/>
    <lineage>
        <taxon>Eukaryota</taxon>
        <taxon>Viridiplantae</taxon>
        <taxon>Streptophyta</taxon>
        <taxon>Embryophyta</taxon>
        <taxon>Tracheophyta</taxon>
        <taxon>Spermatophyta</taxon>
        <taxon>Magnoliopsida</taxon>
        <taxon>eudicotyledons</taxon>
        <taxon>Gunneridae</taxon>
        <taxon>Pentapetalae</taxon>
        <taxon>rosids</taxon>
        <taxon>fabids</taxon>
        <taxon>Cucurbitales</taxon>
        <taxon>Cucurbitaceae</taxon>
        <taxon>Benincaseae</taxon>
        <taxon>Citrullus</taxon>
    </lineage>
</organism>
<keyword evidence="9" id="KW-1185">Reference proteome</keyword>
<dbReference type="InterPro" id="IPR056555">
    <property type="entry name" value="NFD4_C"/>
</dbReference>
<reference evidence="8 9" key="1">
    <citation type="submission" date="2024-03" db="EMBL/GenBank/DDBJ databases">
        <authorList>
            <person name="Gkanogiannis A."/>
            <person name="Becerra Lopez-Lavalle L."/>
        </authorList>
    </citation>
    <scope>NUCLEOTIDE SEQUENCE [LARGE SCALE GENOMIC DNA]</scope>
</reference>
<evidence type="ECO:0000313" key="8">
    <source>
        <dbReference type="EMBL" id="CAK9330157.1"/>
    </source>
</evidence>
<name>A0ABP0ZHH2_9ROSI</name>
<feature type="transmembrane region" description="Helical" evidence="5">
    <location>
        <begin position="387"/>
        <end position="407"/>
    </location>
</feature>
<feature type="transmembrane region" description="Helical" evidence="5">
    <location>
        <begin position="310"/>
        <end position="333"/>
    </location>
</feature>
<protein>
    <recommendedName>
        <fullName evidence="10">Nodulin-like domain-containing protein</fullName>
    </recommendedName>
</protein>
<evidence type="ECO:0000256" key="4">
    <source>
        <dbReference type="ARBA" id="ARBA00023136"/>
    </source>
</evidence>
<dbReference type="InterPro" id="IPR010658">
    <property type="entry name" value="Nodulin-like"/>
</dbReference>
<keyword evidence="2 5" id="KW-0812">Transmembrane</keyword>
<evidence type="ECO:0000259" key="7">
    <source>
        <dbReference type="Pfam" id="PF23262"/>
    </source>
</evidence>
<keyword evidence="3 5" id="KW-1133">Transmembrane helix</keyword>
<feature type="transmembrane region" description="Helical" evidence="5">
    <location>
        <begin position="18"/>
        <end position="44"/>
    </location>
</feature>
<dbReference type="Proteomes" id="UP001642487">
    <property type="component" value="Chromosome 9"/>
</dbReference>
<dbReference type="EMBL" id="OZ021743">
    <property type="protein sequence ID" value="CAK9330157.1"/>
    <property type="molecule type" value="Genomic_DNA"/>
</dbReference>
<dbReference type="InterPro" id="IPR036259">
    <property type="entry name" value="MFS_trans_sf"/>
</dbReference>
<evidence type="ECO:0000256" key="2">
    <source>
        <dbReference type="ARBA" id="ARBA00022692"/>
    </source>
</evidence>
<feature type="transmembrane region" description="Helical" evidence="5">
    <location>
        <begin position="140"/>
        <end position="161"/>
    </location>
</feature>
<dbReference type="PANTHER" id="PTHR21576">
    <property type="entry name" value="UNCHARACTERIZED NODULIN-LIKE PROTEIN"/>
    <property type="match status" value="1"/>
</dbReference>
<feature type="transmembrane region" description="Helical" evidence="5">
    <location>
        <begin position="80"/>
        <end position="100"/>
    </location>
</feature>
<evidence type="ECO:0008006" key="10">
    <source>
        <dbReference type="Google" id="ProtNLM"/>
    </source>
</evidence>
<feature type="transmembrane region" description="Helical" evidence="5">
    <location>
        <begin position="340"/>
        <end position="367"/>
    </location>
</feature>
<evidence type="ECO:0000256" key="3">
    <source>
        <dbReference type="ARBA" id="ARBA00022989"/>
    </source>
</evidence>
<evidence type="ECO:0000313" key="9">
    <source>
        <dbReference type="Proteomes" id="UP001642487"/>
    </source>
</evidence>
<evidence type="ECO:0000256" key="1">
    <source>
        <dbReference type="ARBA" id="ARBA00004141"/>
    </source>
</evidence>
<feature type="domain" description="NFD4 C-terminal" evidence="7">
    <location>
        <begin position="238"/>
        <end position="360"/>
    </location>
</feature>
<evidence type="ECO:0000259" key="6">
    <source>
        <dbReference type="Pfam" id="PF06813"/>
    </source>
</evidence>
<dbReference type="PANTHER" id="PTHR21576:SF22">
    <property type="entry name" value="F25A4.25 PROTEIN"/>
    <property type="match status" value="1"/>
</dbReference>
<comment type="subcellular location">
    <subcellularLocation>
        <location evidence="1">Membrane</location>
        <topology evidence="1">Multi-pass membrane protein</topology>
    </subcellularLocation>
</comment>
<keyword evidence="4 5" id="KW-0472">Membrane</keyword>
<dbReference type="SUPFAM" id="SSF103473">
    <property type="entry name" value="MFS general substrate transporter"/>
    <property type="match status" value="1"/>
</dbReference>
<feature type="transmembrane region" description="Helical" evidence="5">
    <location>
        <begin position="173"/>
        <end position="191"/>
    </location>
</feature>
<dbReference type="Pfam" id="PF23262">
    <property type="entry name" value="NFD4_C"/>
    <property type="match status" value="1"/>
</dbReference>
<sequence length="423" mass="46930">MGLLYSAVVSTDHPRRPWIVLAVGAIQCFLGYIFMWAAVSGLILDRRCRQSVHAQVFFNTANVVTGVHNFQLYSGTVVGILKGFLGLSAAVLIQFSNAFFNGDPVNYLLMLAILPALTTLLLMRFAVIDNKTETGNELTHLNSLSTIALTICGYLTILIILDNVLNLPTWVRIFTFILLLAFLVSPVGIAIRAKTEDSVFKTKLQITENPVEYHRIPSEEKINDEMVIVKDGEMNITEAIGTMNFWLLFFAMMCGMGSGLATINNMNQLCQSLGFRTVEINTFVSLWSIWNFLGRLGSGYASDLLLWKLGWARPVLMAIALLTMSIGHIIVALGFRGNLYLGSVIVGICYGPIGSYVLSVRVIGYIYDREASAGDNFCSGGHCFMTSFLIMAAVAFLGFVVVVALFFRTRRFYQLLVQRRLED</sequence>
<proteinExistence type="predicted"/>
<evidence type="ECO:0000256" key="5">
    <source>
        <dbReference type="SAM" id="Phobius"/>
    </source>
</evidence>
<feature type="domain" description="Nodulin-like" evidence="6">
    <location>
        <begin position="16"/>
        <end position="190"/>
    </location>
</feature>
<dbReference type="Pfam" id="PF06813">
    <property type="entry name" value="Nodulin-like"/>
    <property type="match status" value="1"/>
</dbReference>
<accession>A0ABP0ZHH2</accession>
<feature type="transmembrane region" description="Helical" evidence="5">
    <location>
        <begin position="107"/>
        <end position="128"/>
    </location>
</feature>
<gene>
    <name evidence="8" type="ORF">CITCOLO1_LOCUS22642</name>
</gene>